<dbReference type="InterPro" id="IPR008333">
    <property type="entry name" value="Cbr1-like_FAD-bd_dom"/>
</dbReference>
<evidence type="ECO:0000313" key="18">
    <source>
        <dbReference type="EMBL" id="CZR65611.1"/>
    </source>
</evidence>
<dbReference type="SUPFAM" id="SSF63380">
    <property type="entry name" value="Riboflavin synthase domain-like"/>
    <property type="match status" value="1"/>
</dbReference>
<evidence type="ECO:0000256" key="4">
    <source>
        <dbReference type="ARBA" id="ARBA00022630"/>
    </source>
</evidence>
<dbReference type="GO" id="GO:0090524">
    <property type="term" value="F:cytochrome-b5 reductase activity, acting on NADH"/>
    <property type="evidence" value="ECO:0007669"/>
    <property type="project" value="UniProtKB-EC"/>
</dbReference>
<evidence type="ECO:0000256" key="2">
    <source>
        <dbReference type="ARBA" id="ARBA00004572"/>
    </source>
</evidence>
<accession>A0A1L7XKM8</accession>
<evidence type="ECO:0000259" key="17">
    <source>
        <dbReference type="PROSITE" id="PS51384"/>
    </source>
</evidence>
<evidence type="ECO:0000256" key="14">
    <source>
        <dbReference type="ARBA" id="ARBA00047682"/>
    </source>
</evidence>
<evidence type="ECO:0000256" key="9">
    <source>
        <dbReference type="ARBA" id="ARBA00023002"/>
    </source>
</evidence>
<comment type="similarity">
    <text evidence="3 16">Belongs to the flavoprotein pyridine nucleotide cytochrome reductase family.</text>
</comment>
<comment type="subcellular location">
    <subcellularLocation>
        <location evidence="2">Mitochondrion outer membrane</location>
        <topology evidence="2">Single-pass membrane protein</topology>
    </subcellularLocation>
</comment>
<feature type="binding site" evidence="15">
    <location>
        <position position="105"/>
    </location>
    <ligand>
        <name>FAD</name>
        <dbReference type="ChEBI" id="CHEBI:57692"/>
    </ligand>
</feature>
<keyword evidence="11" id="KW-0496">Mitochondrion</keyword>
<evidence type="ECO:0000256" key="1">
    <source>
        <dbReference type="ARBA" id="ARBA00001974"/>
    </source>
</evidence>
<organism evidence="18 19">
    <name type="scientific">Phialocephala subalpina</name>
    <dbReference type="NCBI Taxonomy" id="576137"/>
    <lineage>
        <taxon>Eukaryota</taxon>
        <taxon>Fungi</taxon>
        <taxon>Dikarya</taxon>
        <taxon>Ascomycota</taxon>
        <taxon>Pezizomycotina</taxon>
        <taxon>Leotiomycetes</taxon>
        <taxon>Helotiales</taxon>
        <taxon>Mollisiaceae</taxon>
        <taxon>Phialocephala</taxon>
        <taxon>Phialocephala fortinii species complex</taxon>
    </lineage>
</organism>
<evidence type="ECO:0000256" key="13">
    <source>
        <dbReference type="ARBA" id="ARBA00037464"/>
    </source>
</evidence>
<feature type="binding site" evidence="15">
    <location>
        <position position="122"/>
    </location>
    <ligand>
        <name>FAD</name>
        <dbReference type="ChEBI" id="CHEBI:57692"/>
    </ligand>
</feature>
<keyword evidence="12" id="KW-0472">Membrane</keyword>
<dbReference type="Proteomes" id="UP000184330">
    <property type="component" value="Unassembled WGS sequence"/>
</dbReference>
<sequence length="293" mass="32118">MLPTPKLPLRSHVISTPLAIGAVLATVGIYSYSRYSTQSAPAKVFGRGPAFTSLRLDSVEDLSHDTKRFRFALPSESTVSGLDLTSAVLTLSRPNGQFFPVVRPYTPISSLAEPGFIDLAVKKYPKGKQSTHIHSLSPGDTLFFLGSVKGYSWKPNEFKRITMIAGGAGITPMYQLINGIFQNPSDQTKVTLVFGINNDRDALFKEEFKELEKKFPDRFNMVYTVSNPSEGSPYPKGYVTKELLSKVIGGEKEKSEKVFVCGPPAMEASLTGSRRGGGVLEELGFAKSQIYKF</sequence>
<keyword evidence="4 15" id="KW-0285">Flavoprotein</keyword>
<keyword evidence="5" id="KW-0812">Transmembrane</keyword>
<dbReference type="EC" id="1.6.2.2" evidence="16"/>
<proteinExistence type="inferred from homology"/>
<evidence type="ECO:0000256" key="8">
    <source>
        <dbReference type="ARBA" id="ARBA00022989"/>
    </source>
</evidence>
<comment type="function">
    <text evidence="13">May mediate the reduction of outer membrane cytochrome b5.</text>
</comment>
<reference evidence="18 19" key="1">
    <citation type="submission" date="2016-03" db="EMBL/GenBank/DDBJ databases">
        <authorList>
            <person name="Ploux O."/>
        </authorList>
    </citation>
    <scope>NUCLEOTIDE SEQUENCE [LARGE SCALE GENOMIC DNA]</scope>
    <source>
        <strain evidence="18 19">UAMH 11012</strain>
    </source>
</reference>
<gene>
    <name evidence="18" type="ORF">PAC_15511</name>
</gene>
<dbReference type="CDD" id="cd06183">
    <property type="entry name" value="cyt_b5_reduct_like"/>
    <property type="match status" value="1"/>
</dbReference>
<feature type="binding site" evidence="15">
    <location>
        <position position="128"/>
    </location>
    <ligand>
        <name>FAD</name>
        <dbReference type="ChEBI" id="CHEBI:57692"/>
    </ligand>
</feature>
<dbReference type="AlphaFoldDB" id="A0A1L7XKM8"/>
<dbReference type="EMBL" id="FJOG01000032">
    <property type="protein sequence ID" value="CZR65611.1"/>
    <property type="molecule type" value="Genomic_DNA"/>
</dbReference>
<keyword evidence="9 16" id="KW-0560">Oxidoreductase</keyword>
<dbReference type="GO" id="GO:0006696">
    <property type="term" value="P:ergosterol biosynthetic process"/>
    <property type="evidence" value="ECO:0007669"/>
    <property type="project" value="TreeGrafter"/>
</dbReference>
<keyword evidence="8" id="KW-1133">Transmembrane helix</keyword>
<feature type="binding site" evidence="15">
    <location>
        <position position="130"/>
    </location>
    <ligand>
        <name>FAD</name>
        <dbReference type="ChEBI" id="CHEBI:57692"/>
    </ligand>
</feature>
<dbReference type="Gene3D" id="2.40.30.10">
    <property type="entry name" value="Translation factors"/>
    <property type="match status" value="1"/>
</dbReference>
<dbReference type="InterPro" id="IPR039261">
    <property type="entry name" value="FNR_nucleotide-bd"/>
</dbReference>
<comment type="cofactor">
    <cofactor evidence="1 15 16">
        <name>FAD</name>
        <dbReference type="ChEBI" id="CHEBI:57692"/>
    </cofactor>
</comment>
<evidence type="ECO:0000256" key="11">
    <source>
        <dbReference type="ARBA" id="ARBA00023128"/>
    </source>
</evidence>
<evidence type="ECO:0000256" key="16">
    <source>
        <dbReference type="RuleBase" id="RU361226"/>
    </source>
</evidence>
<evidence type="ECO:0000256" key="7">
    <source>
        <dbReference type="ARBA" id="ARBA00022827"/>
    </source>
</evidence>
<dbReference type="FunFam" id="2.40.30.10:FF:000032">
    <property type="entry name" value="NADH-cytochrome b5 reductase"/>
    <property type="match status" value="1"/>
</dbReference>
<dbReference type="FunFam" id="3.40.50.80:FF:000009">
    <property type="entry name" value="NADH-cytochrome b5 reductase"/>
    <property type="match status" value="1"/>
</dbReference>
<dbReference type="PRINTS" id="PR00371">
    <property type="entry name" value="FPNCR"/>
</dbReference>
<keyword evidence="10 16" id="KW-0520">NAD</keyword>
<dbReference type="InterPro" id="IPR001834">
    <property type="entry name" value="CBR-like"/>
</dbReference>
<dbReference type="OrthoDB" id="432685at2759"/>
<dbReference type="InterPro" id="IPR017938">
    <property type="entry name" value="Riboflavin_synthase-like_b-brl"/>
</dbReference>
<dbReference type="PRINTS" id="PR00406">
    <property type="entry name" value="CYTB5RDTASE"/>
</dbReference>
<evidence type="ECO:0000256" key="6">
    <source>
        <dbReference type="ARBA" id="ARBA00022787"/>
    </source>
</evidence>
<dbReference type="PANTHER" id="PTHR19370">
    <property type="entry name" value="NADH-CYTOCHROME B5 REDUCTASE"/>
    <property type="match status" value="1"/>
</dbReference>
<comment type="catalytic activity">
    <reaction evidence="14 16">
        <text>2 Fe(III)-[cytochrome b5] + NADH = 2 Fe(II)-[cytochrome b5] + NAD(+) + H(+)</text>
        <dbReference type="Rhea" id="RHEA:46680"/>
        <dbReference type="Rhea" id="RHEA-COMP:10438"/>
        <dbReference type="Rhea" id="RHEA-COMP:10439"/>
        <dbReference type="ChEBI" id="CHEBI:15378"/>
        <dbReference type="ChEBI" id="CHEBI:29033"/>
        <dbReference type="ChEBI" id="CHEBI:29034"/>
        <dbReference type="ChEBI" id="CHEBI:57540"/>
        <dbReference type="ChEBI" id="CHEBI:57945"/>
        <dbReference type="EC" id="1.6.2.2"/>
    </reaction>
</comment>
<evidence type="ECO:0000256" key="10">
    <source>
        <dbReference type="ARBA" id="ARBA00023027"/>
    </source>
</evidence>
<dbReference type="GO" id="GO:0005741">
    <property type="term" value="C:mitochondrial outer membrane"/>
    <property type="evidence" value="ECO:0007669"/>
    <property type="project" value="UniProtKB-SubCell"/>
</dbReference>
<dbReference type="PROSITE" id="PS51384">
    <property type="entry name" value="FAD_FR"/>
    <property type="match status" value="1"/>
</dbReference>
<dbReference type="InterPro" id="IPR001433">
    <property type="entry name" value="OxRdtase_FAD/NAD-bd"/>
</dbReference>
<evidence type="ECO:0000256" key="15">
    <source>
        <dbReference type="PIRSR" id="PIRSR601834-1"/>
    </source>
</evidence>
<dbReference type="Pfam" id="PF00970">
    <property type="entry name" value="FAD_binding_6"/>
    <property type="match status" value="1"/>
</dbReference>
<feature type="binding site" evidence="15">
    <location>
        <position position="104"/>
    </location>
    <ligand>
        <name>FAD</name>
        <dbReference type="ChEBI" id="CHEBI:57692"/>
    </ligand>
</feature>
<dbReference type="Gene3D" id="3.40.50.80">
    <property type="entry name" value="Nucleotide-binding domain of ferredoxin-NADP reductase (FNR) module"/>
    <property type="match status" value="1"/>
</dbReference>
<protein>
    <recommendedName>
        <fullName evidence="16">NADH-cytochrome b5 reductase</fullName>
        <ecNumber evidence="16">1.6.2.2</ecNumber>
    </recommendedName>
</protein>
<keyword evidence="19" id="KW-1185">Reference proteome</keyword>
<dbReference type="STRING" id="576137.A0A1L7XKM8"/>
<dbReference type="InterPro" id="IPR001709">
    <property type="entry name" value="Flavoprot_Pyr_Nucl_cyt_Rdtase"/>
</dbReference>
<evidence type="ECO:0000256" key="5">
    <source>
        <dbReference type="ARBA" id="ARBA00022692"/>
    </source>
</evidence>
<evidence type="ECO:0000313" key="19">
    <source>
        <dbReference type="Proteomes" id="UP000184330"/>
    </source>
</evidence>
<dbReference type="Pfam" id="PF00175">
    <property type="entry name" value="NAD_binding_1"/>
    <property type="match status" value="1"/>
</dbReference>
<feature type="binding site" evidence="15">
    <location>
        <position position="103"/>
    </location>
    <ligand>
        <name>FAD</name>
        <dbReference type="ChEBI" id="CHEBI:57692"/>
    </ligand>
</feature>
<keyword evidence="6" id="KW-1000">Mitochondrion outer membrane</keyword>
<feature type="binding site" evidence="15">
    <location>
        <position position="171"/>
    </location>
    <ligand>
        <name>FAD</name>
        <dbReference type="ChEBI" id="CHEBI:57692"/>
    </ligand>
</feature>
<evidence type="ECO:0000256" key="12">
    <source>
        <dbReference type="ARBA" id="ARBA00023136"/>
    </source>
</evidence>
<feature type="domain" description="FAD-binding FR-type" evidence="17">
    <location>
        <begin position="49"/>
        <end position="154"/>
    </location>
</feature>
<name>A0A1L7XKM8_9HELO</name>
<keyword evidence="7 15" id="KW-0274">FAD</keyword>
<evidence type="ECO:0000256" key="3">
    <source>
        <dbReference type="ARBA" id="ARBA00006105"/>
    </source>
</evidence>
<dbReference type="PANTHER" id="PTHR19370:SF101">
    <property type="entry name" value="NADH-CYTOCHROME B5 REDUCTASE"/>
    <property type="match status" value="1"/>
</dbReference>
<dbReference type="SUPFAM" id="SSF52343">
    <property type="entry name" value="Ferredoxin reductase-like, C-terminal NADP-linked domain"/>
    <property type="match status" value="1"/>
</dbReference>
<dbReference type="InterPro" id="IPR017927">
    <property type="entry name" value="FAD-bd_FR_type"/>
</dbReference>